<proteinExistence type="predicted"/>
<accession>A0A644XYJ9</accession>
<dbReference type="AlphaFoldDB" id="A0A644XYJ9"/>
<reference evidence="1" key="1">
    <citation type="submission" date="2019-08" db="EMBL/GenBank/DDBJ databases">
        <authorList>
            <person name="Kucharzyk K."/>
            <person name="Murdoch R.W."/>
            <person name="Higgins S."/>
            <person name="Loffler F."/>
        </authorList>
    </citation>
    <scope>NUCLEOTIDE SEQUENCE</scope>
</reference>
<evidence type="ECO:0000313" key="1">
    <source>
        <dbReference type="EMBL" id="MPM21285.1"/>
    </source>
</evidence>
<gene>
    <name evidence="1" type="ORF">SDC9_67729</name>
</gene>
<comment type="caution">
    <text evidence="1">The sequence shown here is derived from an EMBL/GenBank/DDBJ whole genome shotgun (WGS) entry which is preliminary data.</text>
</comment>
<name>A0A644XYJ9_9ZZZZ</name>
<organism evidence="1">
    <name type="scientific">bioreactor metagenome</name>
    <dbReference type="NCBI Taxonomy" id="1076179"/>
    <lineage>
        <taxon>unclassified sequences</taxon>
        <taxon>metagenomes</taxon>
        <taxon>ecological metagenomes</taxon>
    </lineage>
</organism>
<dbReference type="EMBL" id="VSSQ01003560">
    <property type="protein sequence ID" value="MPM21285.1"/>
    <property type="molecule type" value="Genomic_DNA"/>
</dbReference>
<protein>
    <submittedName>
        <fullName evidence="1">Uncharacterized protein</fullName>
    </submittedName>
</protein>
<sequence>MGRAIIDNSTLTAVQRLLGEIPIYNKHEIDGDILAFETLIQSILFFDEVCYVNDYKSAYRDKRNTYFSYLKQINIDDDSYKQLLIETSKFSDEIIPQIKDGLFVDSDFKPFFELLKMHNIFTWDMSSSVYYLTQKMLMDSKNELNIDKYSKINQMIFSELNDGFIKPSSDKHIILDSSGQPIRNVHRIYDKEGCIKEAHIGKQVELLMANLSWLAYRTIFYTIMAKETGGTLILHPIRNSFQINFLRKVYPQSTDVFRQLISSINMPAEKTIKSIFASTQPLITKFSLPMFSIVLTNKAGSPTEAINAAYQLKNEGDFVKARTMLAEIEEFFAEEKPQKAIISANKLVSQVEKLMKRICVRYGIATPQGISLSPIITFYNIGSLLTAGQLPSIPNYSGKIGILDKVKDMIPQKGFNAVYKSLINDLTQISQLGRYHEMLTSKVVYHKDADFYTAKVENEKYMHSKSSWKVPM</sequence>